<organism evidence="2 3">
    <name type="scientific">Quillaja saponaria</name>
    <name type="common">Soap bark tree</name>
    <dbReference type="NCBI Taxonomy" id="32244"/>
    <lineage>
        <taxon>Eukaryota</taxon>
        <taxon>Viridiplantae</taxon>
        <taxon>Streptophyta</taxon>
        <taxon>Embryophyta</taxon>
        <taxon>Tracheophyta</taxon>
        <taxon>Spermatophyta</taxon>
        <taxon>Magnoliopsida</taxon>
        <taxon>eudicotyledons</taxon>
        <taxon>Gunneridae</taxon>
        <taxon>Pentapetalae</taxon>
        <taxon>rosids</taxon>
        <taxon>fabids</taxon>
        <taxon>Fabales</taxon>
        <taxon>Quillajaceae</taxon>
        <taxon>Quillaja</taxon>
    </lineage>
</organism>
<dbReference type="PANTHER" id="PTHR36595">
    <property type="entry name" value="TRANSMEMBRANE PROTEIN"/>
    <property type="match status" value="1"/>
</dbReference>
<feature type="non-terminal residue" evidence="2">
    <location>
        <position position="1"/>
    </location>
</feature>
<dbReference type="AlphaFoldDB" id="A0AAD7Q641"/>
<dbReference type="PANTHER" id="PTHR36595:SF1">
    <property type="entry name" value="TRANSMEMBRANE PROTEIN"/>
    <property type="match status" value="1"/>
</dbReference>
<evidence type="ECO:0000313" key="3">
    <source>
        <dbReference type="Proteomes" id="UP001163823"/>
    </source>
</evidence>
<gene>
    <name evidence="2" type="ORF">O6P43_005479</name>
</gene>
<evidence type="ECO:0000256" key="1">
    <source>
        <dbReference type="SAM" id="Phobius"/>
    </source>
</evidence>
<name>A0AAD7Q641_QUISA</name>
<protein>
    <submittedName>
        <fullName evidence="2">Translation initiation factor IF-2</fullName>
    </submittedName>
</protein>
<keyword evidence="1" id="KW-1133">Transmembrane helix</keyword>
<sequence>KHPPILTPSLRLLSFCRVYTTITMFDSKIELIAQTASNSLFIFCFCNLIMVVILMGSKSLFNIDQEGENFLSTVTITRTNDKQGTSAMHLVNENKLLQKCQMDRKHLLPTN</sequence>
<evidence type="ECO:0000313" key="2">
    <source>
        <dbReference type="EMBL" id="KAJ7975573.1"/>
    </source>
</evidence>
<dbReference type="KEGG" id="qsa:O6P43_005479"/>
<reference evidence="2" key="1">
    <citation type="journal article" date="2023" name="Science">
        <title>Elucidation of the pathway for biosynthesis of saponin adjuvants from the soapbark tree.</title>
        <authorList>
            <person name="Reed J."/>
            <person name="Orme A."/>
            <person name="El-Demerdash A."/>
            <person name="Owen C."/>
            <person name="Martin L.B.B."/>
            <person name="Misra R.C."/>
            <person name="Kikuchi S."/>
            <person name="Rejzek M."/>
            <person name="Martin A.C."/>
            <person name="Harkess A."/>
            <person name="Leebens-Mack J."/>
            <person name="Louveau T."/>
            <person name="Stephenson M.J."/>
            <person name="Osbourn A."/>
        </authorList>
    </citation>
    <scope>NUCLEOTIDE SEQUENCE</scope>
    <source>
        <strain evidence="2">S10</strain>
    </source>
</reference>
<dbReference type="Proteomes" id="UP001163823">
    <property type="component" value="Chromosome 3"/>
</dbReference>
<feature type="transmembrane region" description="Helical" evidence="1">
    <location>
        <begin position="31"/>
        <end position="55"/>
    </location>
</feature>
<keyword evidence="1" id="KW-0812">Transmembrane</keyword>
<keyword evidence="2" id="KW-0396">Initiation factor</keyword>
<keyword evidence="3" id="KW-1185">Reference proteome</keyword>
<dbReference type="EMBL" id="JARAOO010000003">
    <property type="protein sequence ID" value="KAJ7975573.1"/>
    <property type="molecule type" value="Genomic_DNA"/>
</dbReference>
<proteinExistence type="predicted"/>
<keyword evidence="2" id="KW-0648">Protein biosynthesis</keyword>
<accession>A0AAD7Q641</accession>
<dbReference type="GO" id="GO:0003743">
    <property type="term" value="F:translation initiation factor activity"/>
    <property type="evidence" value="ECO:0007669"/>
    <property type="project" value="UniProtKB-KW"/>
</dbReference>
<comment type="caution">
    <text evidence="2">The sequence shown here is derived from an EMBL/GenBank/DDBJ whole genome shotgun (WGS) entry which is preliminary data.</text>
</comment>
<keyword evidence="1" id="KW-0472">Membrane</keyword>